<dbReference type="AlphaFoldDB" id="A0A1Z5TBB5"/>
<dbReference type="EMBL" id="MUNK01000077">
    <property type="protein sequence ID" value="OTA33303.1"/>
    <property type="molecule type" value="Genomic_DNA"/>
</dbReference>
<keyword evidence="8" id="KW-1185">Reference proteome</keyword>
<dbReference type="Pfam" id="PF02791">
    <property type="entry name" value="DDT"/>
    <property type="match status" value="1"/>
</dbReference>
<dbReference type="PANTHER" id="PTHR32075:SF6">
    <property type="entry name" value="ISWI CHROMATIN-REMODELING COMPLEX SUBUNIT YPL216W-RELATED"/>
    <property type="match status" value="1"/>
</dbReference>
<reference evidence="7 8" key="1">
    <citation type="submission" date="2017-01" db="EMBL/GenBank/DDBJ databases">
        <title>The recent genome duplication of the halophilic yeast Hortaea werneckii: insights from long-read sequencing.</title>
        <authorList>
            <person name="Sinha S."/>
            <person name="Flibotte S."/>
            <person name="Neira M."/>
            <person name="Lenassi M."/>
            <person name="Gostincar C."/>
            <person name="Stajich J.E."/>
            <person name="Nislow C.E."/>
        </authorList>
    </citation>
    <scope>NUCLEOTIDE SEQUENCE [LARGE SCALE GENOMIC DNA]</scope>
    <source>
        <strain evidence="7 8">EXF-2000</strain>
    </source>
</reference>
<feature type="compositionally biased region" description="Basic and acidic residues" evidence="4">
    <location>
        <begin position="618"/>
        <end position="639"/>
    </location>
</feature>
<evidence type="ECO:0008006" key="9">
    <source>
        <dbReference type="Google" id="ProtNLM"/>
    </source>
</evidence>
<feature type="domain" description="DDT" evidence="5">
    <location>
        <begin position="378"/>
        <end position="441"/>
    </location>
</feature>
<dbReference type="STRING" id="1157616.A0A1Z5TBB5"/>
<evidence type="ECO:0000259" key="6">
    <source>
        <dbReference type="PROSITE" id="PS51136"/>
    </source>
</evidence>
<feature type="compositionally biased region" description="Basic residues" evidence="4">
    <location>
        <begin position="952"/>
        <end position="964"/>
    </location>
</feature>
<evidence type="ECO:0000313" key="8">
    <source>
        <dbReference type="Proteomes" id="UP000194280"/>
    </source>
</evidence>
<dbReference type="GO" id="GO:0000785">
    <property type="term" value="C:chromatin"/>
    <property type="evidence" value="ECO:0007669"/>
    <property type="project" value="UniProtKB-ARBA"/>
</dbReference>
<dbReference type="FunCoup" id="A0A1Z5TBB5">
    <property type="interactions" value="415"/>
</dbReference>
<dbReference type="PANTHER" id="PTHR32075">
    <property type="entry name" value="ISWI CHROMATIN-REMODELING COMPLEX SUBUNIT YPL216W-RELATED"/>
    <property type="match status" value="1"/>
</dbReference>
<dbReference type="PROSITE" id="PS50827">
    <property type="entry name" value="DDT"/>
    <property type="match status" value="1"/>
</dbReference>
<comment type="caution">
    <text evidence="7">The sequence shown here is derived from an EMBL/GenBank/DDBJ whole genome shotgun (WGS) entry which is preliminary data.</text>
</comment>
<dbReference type="InterPro" id="IPR028941">
    <property type="entry name" value="WHIM2_dom"/>
</dbReference>
<feature type="compositionally biased region" description="Pro residues" evidence="4">
    <location>
        <begin position="325"/>
        <end position="334"/>
    </location>
</feature>
<sequence length="988" mass="113329">MVLYKRKPILIHAPPKLPDNAEVYVMRGTNEVFQDYEDYLRRLDYLRQKKFVDAVNGKSGMTFFDALTSENKSSDAIENVFPDVLKDPILRKVQFSTISRIDDLVSSVFDEFKKDFFPGEEVLVVFDDGEQMEGVIREKAKFPMIRGPDGAVQRAAFSRYFVRTNNTAGEEALVDDIHIRRDKKMFTKQNLRSFLKNSLQREAWIGAPWLVKEHLAIQYRLPMEIPGHLLQDAKLLANKVHNTSNMRPSEDVGFASSLISANDLQQQMLQMKPPKGRRSNKSDELVRQQQELVRMQQMQQQHPGAPPHQLAQMAQQYNHSLASHPKPPPPPPIRYPIEDLDVAPKRDGYARPQLKFQTDEQKEYVLTNRQISFENITMESQGMLLEVWNTLNVQCEVYYLDSFTFDDFVDAMQYKSSNPPCQLLEEVYCAVLNMLVDKNGKLQVKGGMVELAAEVNEESSEAHDDSEYSTPQPDVPARSTRSRLSHVDPAVENQRTPTTVPAHRAAEMLGERSWRTRLGAREMEDGGWQLILVGLLHQLSANAMFKARCDKILAELAPMEMPATKDTAWEQFTQLDVNLRVSALQMITILSLSTPAVKEFLEHCSDDMTDVRKRKIEHQREKKAAMEELQNKDRERKILLPENMPASPSAEQMDVDQTPAEGDDTLETNEAGSSDAEDEEPSAGRSLRRGNDRKRKREEEAAKREEERAKKAEAAKQQSKLSKEFKKLLNEIESLKKKIVDAEAKIEECDADLREANVQRTKVLGKDRYCNRYYWFERNGMPFAGLPRSSTASSGYANGRLWVQGPDQMEVEGFIDRTPEEQKEYRTRFNMTVPERRKREEGDTSLLDANEWGYIDDADRLDNLIGWLDDRGEREKKLRKELCEWRDTIKEYMDAYKTFFSQEEAKKLEAAEDKEVRMNTRGKAHEDQTASQERCLRWHNTMVVDELGFLHSRPRKPAAKKKAAPPKGVAQTVGRGAGKPTTRQGGRS</sequence>
<keyword evidence="2 3" id="KW-0539">Nucleus</keyword>
<evidence type="ECO:0000313" key="7">
    <source>
        <dbReference type="EMBL" id="OTA33303.1"/>
    </source>
</evidence>
<gene>
    <name evidence="7" type="ORF">BTJ68_05964</name>
</gene>
<feature type="region of interest" description="Disordered" evidence="4">
    <location>
        <begin position="951"/>
        <end position="988"/>
    </location>
</feature>
<feature type="compositionally biased region" description="Basic residues" evidence="4">
    <location>
        <begin position="686"/>
        <end position="696"/>
    </location>
</feature>
<organism evidence="7 8">
    <name type="scientific">Hortaea werneckii EXF-2000</name>
    <dbReference type="NCBI Taxonomy" id="1157616"/>
    <lineage>
        <taxon>Eukaryota</taxon>
        <taxon>Fungi</taxon>
        <taxon>Dikarya</taxon>
        <taxon>Ascomycota</taxon>
        <taxon>Pezizomycotina</taxon>
        <taxon>Dothideomycetes</taxon>
        <taxon>Dothideomycetidae</taxon>
        <taxon>Mycosphaerellales</taxon>
        <taxon>Teratosphaeriaceae</taxon>
        <taxon>Hortaea</taxon>
    </lineage>
</organism>
<feature type="domain" description="WAC" evidence="6">
    <location>
        <begin position="21"/>
        <end position="130"/>
    </location>
</feature>
<dbReference type="Proteomes" id="UP000194280">
    <property type="component" value="Unassembled WGS sequence"/>
</dbReference>
<dbReference type="VEuPathDB" id="FungiDB:BTJ68_05964"/>
<evidence type="ECO:0000256" key="1">
    <source>
        <dbReference type="ARBA" id="ARBA00004123"/>
    </source>
</evidence>
<evidence type="ECO:0000259" key="5">
    <source>
        <dbReference type="PROSITE" id="PS50827"/>
    </source>
</evidence>
<proteinExistence type="predicted"/>
<feature type="region of interest" description="Disordered" evidence="4">
    <location>
        <begin position="455"/>
        <end position="499"/>
    </location>
</feature>
<evidence type="ECO:0000256" key="3">
    <source>
        <dbReference type="PROSITE-ProRule" id="PRU00475"/>
    </source>
</evidence>
<dbReference type="PROSITE" id="PS51136">
    <property type="entry name" value="WAC"/>
    <property type="match status" value="1"/>
</dbReference>
<feature type="compositionally biased region" description="Basic and acidic residues" evidence="4">
    <location>
        <begin position="697"/>
        <end position="714"/>
    </location>
</feature>
<feature type="region of interest" description="Disordered" evidence="4">
    <location>
        <begin position="612"/>
        <end position="719"/>
    </location>
</feature>
<dbReference type="GO" id="GO:0000781">
    <property type="term" value="C:chromosome, telomeric region"/>
    <property type="evidence" value="ECO:0007669"/>
    <property type="project" value="GOC"/>
</dbReference>
<dbReference type="OrthoDB" id="332390at2759"/>
<protein>
    <recommendedName>
        <fullName evidence="9">WAC domain-containing protein</fullName>
    </recommendedName>
</protein>
<dbReference type="GO" id="GO:0031509">
    <property type="term" value="P:subtelomeric heterochromatin formation"/>
    <property type="evidence" value="ECO:0007669"/>
    <property type="project" value="TreeGrafter"/>
</dbReference>
<dbReference type="InParanoid" id="A0A1Z5TBB5"/>
<comment type="subcellular location">
    <subcellularLocation>
        <location evidence="1 3">Nucleus</location>
    </subcellularLocation>
</comment>
<feature type="region of interest" description="Disordered" evidence="4">
    <location>
        <begin position="318"/>
        <end position="337"/>
    </location>
</feature>
<evidence type="ECO:0000256" key="4">
    <source>
        <dbReference type="SAM" id="MobiDB-lite"/>
    </source>
</evidence>
<dbReference type="GO" id="GO:0005634">
    <property type="term" value="C:nucleus"/>
    <property type="evidence" value="ECO:0007669"/>
    <property type="project" value="UniProtKB-SubCell"/>
</dbReference>
<dbReference type="Pfam" id="PF10537">
    <property type="entry name" value="WAC_Acf1_DNA_bd"/>
    <property type="match status" value="1"/>
</dbReference>
<dbReference type="InterPro" id="IPR018501">
    <property type="entry name" value="DDT_dom"/>
</dbReference>
<dbReference type="Pfam" id="PF15613">
    <property type="entry name" value="WSD"/>
    <property type="match status" value="1"/>
</dbReference>
<accession>A0A1Z5TBB5</accession>
<dbReference type="InterPro" id="IPR013136">
    <property type="entry name" value="WSTF_Acf1_Cbp146"/>
</dbReference>
<evidence type="ECO:0000256" key="2">
    <source>
        <dbReference type="ARBA" id="ARBA00023242"/>
    </source>
</evidence>
<name>A0A1Z5TBB5_HORWE</name>